<dbReference type="Proteomes" id="UP000245790">
    <property type="component" value="Unassembled WGS sequence"/>
</dbReference>
<dbReference type="RefSeq" id="WP_109763436.1">
    <property type="nucleotide sequence ID" value="NZ_QGGU01000006.1"/>
</dbReference>
<feature type="region of interest" description="Disordered" evidence="1">
    <location>
        <begin position="226"/>
        <end position="287"/>
    </location>
</feature>
<keyword evidence="3" id="KW-1185">Reference proteome</keyword>
<dbReference type="OrthoDB" id="6114420at2"/>
<evidence type="ECO:0000313" key="2">
    <source>
        <dbReference type="EMBL" id="PWK50768.1"/>
    </source>
</evidence>
<feature type="compositionally biased region" description="Low complexity" evidence="1">
    <location>
        <begin position="249"/>
        <end position="284"/>
    </location>
</feature>
<feature type="compositionally biased region" description="Acidic residues" evidence="1">
    <location>
        <begin position="448"/>
        <end position="458"/>
    </location>
</feature>
<dbReference type="EMBL" id="QGGU01000006">
    <property type="protein sequence ID" value="PWK50768.1"/>
    <property type="molecule type" value="Genomic_DNA"/>
</dbReference>
<protein>
    <submittedName>
        <fullName evidence="2">Uncharacterized protein DUF748</fullName>
    </submittedName>
</protein>
<accession>A0A316FPQ0</accession>
<gene>
    <name evidence="2" type="ORF">C8D97_10655</name>
</gene>
<feature type="region of interest" description="Disordered" evidence="1">
    <location>
        <begin position="560"/>
        <end position="619"/>
    </location>
</feature>
<evidence type="ECO:0000313" key="3">
    <source>
        <dbReference type="Proteomes" id="UP000245790"/>
    </source>
</evidence>
<evidence type="ECO:0000256" key="1">
    <source>
        <dbReference type="SAM" id="MobiDB-lite"/>
    </source>
</evidence>
<feature type="compositionally biased region" description="Polar residues" evidence="1">
    <location>
        <begin position="593"/>
        <end position="602"/>
    </location>
</feature>
<feature type="region of interest" description="Disordered" evidence="1">
    <location>
        <begin position="132"/>
        <end position="156"/>
    </location>
</feature>
<feature type="compositionally biased region" description="Low complexity" evidence="1">
    <location>
        <begin position="231"/>
        <end position="242"/>
    </location>
</feature>
<dbReference type="Pfam" id="PF05359">
    <property type="entry name" value="DUF748"/>
    <property type="match status" value="1"/>
</dbReference>
<feature type="compositionally biased region" description="Low complexity" evidence="1">
    <location>
        <begin position="572"/>
        <end position="592"/>
    </location>
</feature>
<feature type="compositionally biased region" description="Polar residues" evidence="1">
    <location>
        <begin position="469"/>
        <end position="479"/>
    </location>
</feature>
<organism evidence="2 3">
    <name type="scientific">Pleionea mediterranea</name>
    <dbReference type="NCBI Taxonomy" id="523701"/>
    <lineage>
        <taxon>Bacteria</taxon>
        <taxon>Pseudomonadati</taxon>
        <taxon>Pseudomonadota</taxon>
        <taxon>Gammaproteobacteria</taxon>
        <taxon>Oceanospirillales</taxon>
        <taxon>Pleioneaceae</taxon>
        <taxon>Pleionea</taxon>
    </lineage>
</organism>
<feature type="region of interest" description="Disordered" evidence="1">
    <location>
        <begin position="432"/>
        <end position="485"/>
    </location>
</feature>
<sequence length="971" mass="106854">MKLSIFNPIKKHPFRSLLLFFLILIVTVIALSSYLTKLGMLYWFERQGATVSIDDLELSLWDSNISISGFNSQQNDYPLNFQQLTIDWQWSPLMDNQIILDQFKLEKLEASLGYTDGTLSHIGSIDLTKLAGDANNDNTNRDNNYEENTSTKAEQEARPWTLNLNQWVIDIASVCYVNPEQLNQLLVNTFPQKPSESADNSAKTLSPQQLCLSTEIQWQGPINATLAATTPDKSPSKNSNSSATEVDSAEASSTELSTSETASTEAASTQRSAQSSSQTETQSQPKTLYQANGKLSLNKVKLKLDQQSLYQHESLILEQLSINQQQISTEALNWTSIRLGPEDLSDETIDLPAINTTIETVYAKALSFQLTTQSLALNEWGLSKLIASAAKPEKVVTVAQVKNVDLKNLSYLSDQVAFESFIVSELHGFEKQQLPSDNNSEEKKPDTDTEPSEAENSETGESKTEDSETASTQAGSSKNKSSKTKIAENNLSNKFLTGFNELSVNQFSLFNNKLAIHNITQSGFYSDYKQITPASNNFAVWANELTASAYLGLNSANSNAEKPAAAGEPNTSQSNESAQSQSQSENQSKSQSPNNAQQSSDNIKSDDVKPDDETENNNGLTITIDSVKINDSGELIYTDHTVTPSATMSLNHFSLLLEQFNTDRKPMTLTGQSEINNSGRMSFEGTVTLQPKVPNINLTAKISSLDLVPLSPYSTRYIGYRIDQGQLSADSTVEIKSNNLNSKIVLTFNKFELGSLQKNEKSELNAKLGVPLPAALKLLKDGDNQIKLEIPITGDATAPNFSIKDVVSTVTVKAIKTAIIYQYSPFGLLTLANGLIDLATGLSFDPVEFDAGSYALNDAQMKQLEDIATLTKQKPQVSLVLCAQTSLQDLPENLAVDEELTDNKKKISDKKFKAELNQQQESFLLKLAEQRRKVVLSALKSTYEVNPDQLLTCNIKVSELNTRHSRVTISI</sequence>
<name>A0A316FPQ0_9GAMM</name>
<comment type="caution">
    <text evidence="2">The sequence shown here is derived from an EMBL/GenBank/DDBJ whole genome shotgun (WGS) entry which is preliminary data.</text>
</comment>
<dbReference type="AlphaFoldDB" id="A0A316FPQ0"/>
<proteinExistence type="predicted"/>
<dbReference type="InterPro" id="IPR008023">
    <property type="entry name" value="DUF748"/>
</dbReference>
<reference evidence="2 3" key="1">
    <citation type="submission" date="2018-05" db="EMBL/GenBank/DDBJ databases">
        <title>Genomic Encyclopedia of Type Strains, Phase IV (KMG-IV): sequencing the most valuable type-strain genomes for metagenomic binning, comparative biology and taxonomic classification.</title>
        <authorList>
            <person name="Goeker M."/>
        </authorList>
    </citation>
    <scope>NUCLEOTIDE SEQUENCE [LARGE SCALE GENOMIC DNA]</scope>
    <source>
        <strain evidence="2 3">DSM 25350</strain>
    </source>
</reference>